<dbReference type="HOGENOM" id="CLU_028431_2_1_1"/>
<dbReference type="InParanoid" id="G4U2P3"/>
<dbReference type="EMBL" id="CAFZ01001876">
    <property type="protein sequence ID" value="CCA77867.1"/>
    <property type="molecule type" value="Genomic_DNA"/>
</dbReference>
<evidence type="ECO:0000256" key="1">
    <source>
        <dbReference type="ARBA" id="ARBA00004141"/>
    </source>
</evidence>
<evidence type="ECO:0000256" key="4">
    <source>
        <dbReference type="ARBA" id="ARBA00022989"/>
    </source>
</evidence>
<proteinExistence type="inferred from homology"/>
<dbReference type="OrthoDB" id="10009287at2759"/>
<comment type="caution">
    <text evidence="6">Lacks conserved residue(s) required for the propagation of feature annotation.</text>
</comment>
<keyword evidence="5 6" id="KW-0472">Membrane</keyword>
<reference evidence="7 8" key="1">
    <citation type="journal article" date="2011" name="PLoS Pathog.">
        <title>Endophytic Life Strategies Decoded by Genome and Transcriptome Analyses of the Mutualistic Root Symbiont Piriformospora indica.</title>
        <authorList>
            <person name="Zuccaro A."/>
            <person name="Lahrmann U."/>
            <person name="Guldener U."/>
            <person name="Langen G."/>
            <person name="Pfiffi S."/>
            <person name="Biedenkopf D."/>
            <person name="Wong P."/>
            <person name="Samans B."/>
            <person name="Grimm C."/>
            <person name="Basiewicz M."/>
            <person name="Murat C."/>
            <person name="Martin F."/>
            <person name="Kogel K.H."/>
        </authorList>
    </citation>
    <scope>NUCLEOTIDE SEQUENCE [LARGE SCALE GENOMIC DNA]</scope>
    <source>
        <strain evidence="7 8">DSM 11827</strain>
    </source>
</reference>
<sequence>MSAAQNIQNHPMYQQASQKAQYYHSQLDKELGKYPILNNIEQRTQVPKTFLVIGAAVLMSLLIFINALASPVSNLVGWALPAYLSFKAIESPAHEDDIQWLTYWVVFGFFNFLESFALRAVLYYFPFYYAFKTIFVLWLQLPATKGARTFYVNVLRPIMAQGAKSTKGSYSAPETATADDLRAKVHTATEY</sequence>
<feature type="transmembrane region" description="Helical" evidence="6">
    <location>
        <begin position="50"/>
        <end position="69"/>
    </location>
</feature>
<dbReference type="GO" id="GO:0016020">
    <property type="term" value="C:membrane"/>
    <property type="evidence" value="ECO:0007669"/>
    <property type="project" value="UniProtKB-SubCell"/>
</dbReference>
<dbReference type="FunCoup" id="G4U2P3">
    <property type="interactions" value="89"/>
</dbReference>
<evidence type="ECO:0000256" key="5">
    <source>
        <dbReference type="ARBA" id="ARBA00023136"/>
    </source>
</evidence>
<dbReference type="InterPro" id="IPR004345">
    <property type="entry name" value="TB2_DP1_HVA22"/>
</dbReference>
<keyword evidence="3 6" id="KW-0812">Transmembrane</keyword>
<gene>
    <name evidence="7" type="ORF">PIIN_00513</name>
</gene>
<dbReference type="STRING" id="1109443.G4U2P3"/>
<keyword evidence="4 6" id="KW-1133">Transmembrane helix</keyword>
<comment type="similarity">
    <text evidence="2 6">Belongs to the DP1 family.</text>
</comment>
<dbReference type="eggNOG" id="KOG1725">
    <property type="taxonomic scope" value="Eukaryota"/>
</dbReference>
<evidence type="ECO:0000313" key="8">
    <source>
        <dbReference type="Proteomes" id="UP000007148"/>
    </source>
</evidence>
<comment type="caution">
    <text evidence="7">The sequence shown here is derived from an EMBL/GenBank/DDBJ whole genome shotgun (WGS) entry which is preliminary data.</text>
</comment>
<comment type="subcellular location">
    <subcellularLocation>
        <location evidence="1 6">Membrane</location>
        <topology evidence="1 6">Multi-pass membrane protein</topology>
    </subcellularLocation>
</comment>
<dbReference type="PANTHER" id="PTHR12300:SF161">
    <property type="entry name" value="RECEPTOR EXPRESSION-ENHANCING PROTEIN"/>
    <property type="match status" value="1"/>
</dbReference>
<dbReference type="AlphaFoldDB" id="G4U2P3"/>
<evidence type="ECO:0000256" key="3">
    <source>
        <dbReference type="ARBA" id="ARBA00022692"/>
    </source>
</evidence>
<dbReference type="OMA" id="DTQYWVV"/>
<keyword evidence="8" id="KW-1185">Reference proteome</keyword>
<organism evidence="7 8">
    <name type="scientific">Serendipita indica (strain DSM 11827)</name>
    <name type="common">Root endophyte fungus</name>
    <name type="synonym">Piriformospora indica</name>
    <dbReference type="NCBI Taxonomy" id="1109443"/>
    <lineage>
        <taxon>Eukaryota</taxon>
        <taxon>Fungi</taxon>
        <taxon>Dikarya</taxon>
        <taxon>Basidiomycota</taxon>
        <taxon>Agaricomycotina</taxon>
        <taxon>Agaricomycetes</taxon>
        <taxon>Sebacinales</taxon>
        <taxon>Serendipitaceae</taxon>
        <taxon>Serendipita</taxon>
    </lineage>
</organism>
<evidence type="ECO:0000313" key="7">
    <source>
        <dbReference type="EMBL" id="CCA77867.1"/>
    </source>
</evidence>
<dbReference type="Proteomes" id="UP000007148">
    <property type="component" value="Unassembled WGS sequence"/>
</dbReference>
<evidence type="ECO:0000256" key="6">
    <source>
        <dbReference type="RuleBase" id="RU362006"/>
    </source>
</evidence>
<accession>G4U2P3</accession>
<dbReference type="PANTHER" id="PTHR12300">
    <property type="entry name" value="HVA22-LIKE PROTEINS"/>
    <property type="match status" value="1"/>
</dbReference>
<name>G4U2P3_SERID</name>
<dbReference type="Pfam" id="PF03134">
    <property type="entry name" value="TB2_DP1_HVA22"/>
    <property type="match status" value="1"/>
</dbReference>
<evidence type="ECO:0000256" key="2">
    <source>
        <dbReference type="ARBA" id="ARBA00008573"/>
    </source>
</evidence>
<protein>
    <recommendedName>
        <fullName evidence="6">Protein YOP1</fullName>
    </recommendedName>
</protein>